<dbReference type="AlphaFoldDB" id="M5CDS6"/>
<evidence type="ECO:0000313" key="3">
    <source>
        <dbReference type="Proteomes" id="UP000012065"/>
    </source>
</evidence>
<name>M5CDS6_THACB</name>
<dbReference type="HOGENOM" id="CLU_013364_2_0_1"/>
<proteinExistence type="predicted"/>
<evidence type="ECO:0000256" key="1">
    <source>
        <dbReference type="SAM" id="SignalP"/>
    </source>
</evidence>
<comment type="caution">
    <text evidence="2">The sequence shown here is derived from an EMBL/GenBank/DDBJ whole genome shotgun (WGS) entry which is preliminary data.</text>
</comment>
<dbReference type="Gene3D" id="3.40.50.1820">
    <property type="entry name" value="alpha/beta hydrolase"/>
    <property type="match status" value="1"/>
</dbReference>
<organism evidence="2 3">
    <name type="scientific">Thanatephorus cucumeris (strain AG1-IB / isolate 7/3/14)</name>
    <name type="common">Lettuce bottom rot fungus</name>
    <name type="synonym">Rhizoctonia solani</name>
    <dbReference type="NCBI Taxonomy" id="1108050"/>
    <lineage>
        <taxon>Eukaryota</taxon>
        <taxon>Fungi</taxon>
        <taxon>Dikarya</taxon>
        <taxon>Basidiomycota</taxon>
        <taxon>Agaricomycotina</taxon>
        <taxon>Agaricomycetes</taxon>
        <taxon>Cantharellales</taxon>
        <taxon>Ceratobasidiaceae</taxon>
        <taxon>Rhizoctonia</taxon>
        <taxon>Rhizoctonia solani AG-1</taxon>
    </lineage>
</organism>
<feature type="chain" id="PRO_5004064299" evidence="1">
    <location>
        <begin position="21"/>
        <end position="257"/>
    </location>
</feature>
<gene>
    <name evidence="2" type="primary">SCD8A.14c</name>
    <name evidence="2" type="ORF">BN14_11575</name>
</gene>
<dbReference type="SUPFAM" id="SSF53474">
    <property type="entry name" value="alpha/beta-Hydrolases"/>
    <property type="match status" value="1"/>
</dbReference>
<protein>
    <submittedName>
        <fullName evidence="2">Putative hydrolase Mb2247c</fullName>
    </submittedName>
</protein>
<reference evidence="2 3" key="1">
    <citation type="journal article" date="2013" name="J. Biotechnol.">
        <title>Establishment and interpretation of the genome sequence of the phytopathogenic fungus Rhizoctonia solani AG1-IB isolate 7/3/14.</title>
        <authorList>
            <person name="Wibberg D.W."/>
            <person name="Jelonek L.J."/>
            <person name="Rupp O.R."/>
            <person name="Hennig M.H."/>
            <person name="Eikmeyer F.E."/>
            <person name="Goesmann A.G."/>
            <person name="Hartmann A.H."/>
            <person name="Borriss R.B."/>
            <person name="Grosch R.G."/>
            <person name="Puehler A.P."/>
            <person name="Schlueter A.S."/>
        </authorList>
    </citation>
    <scope>NUCLEOTIDE SEQUENCE [LARGE SCALE GENOMIC DNA]</scope>
    <source>
        <strain evidence="3">AG1-IB / isolate 7/3/14</strain>
    </source>
</reference>
<dbReference type="Proteomes" id="UP000012065">
    <property type="component" value="Unassembled WGS sequence"/>
</dbReference>
<dbReference type="GO" id="GO:0016787">
    <property type="term" value="F:hydrolase activity"/>
    <property type="evidence" value="ECO:0007669"/>
    <property type="project" value="UniProtKB-KW"/>
</dbReference>
<feature type="signal peptide" evidence="1">
    <location>
        <begin position="1"/>
        <end position="20"/>
    </location>
</feature>
<keyword evidence="1" id="KW-0732">Signal</keyword>
<dbReference type="InterPro" id="IPR029058">
    <property type="entry name" value="AB_hydrolase_fold"/>
</dbReference>
<keyword evidence="2" id="KW-0378">Hydrolase</keyword>
<accession>M5CDS6</accession>
<sequence>MAPLLSSLFVSAALLAVAEGNKFLLPNGYHRYAPRSNELKWTSCPIMPNSGRECARFEVPLDWRNATVGKASLALARYKAINQPKLGTLFTNPGGPGGSGVASILDRSADILMTASGGRYDIVSTEENNFWKDTIASSGLEARGNFTDKRDLDAFYSQVDEIDALLKELGRLCVEYSPDTFKYIGTAAGVRDMIAIHEVLEGKDKPVNFWGISYGTVIGSYFVNMFPDRVGQVVLDGVVDPVYWANRPAHLMRAHLP</sequence>
<dbReference type="EMBL" id="CAOJ01017131">
    <property type="protein sequence ID" value="CCO37419.1"/>
    <property type="molecule type" value="Genomic_DNA"/>
</dbReference>
<evidence type="ECO:0000313" key="2">
    <source>
        <dbReference type="EMBL" id="CCO37419.1"/>
    </source>
</evidence>